<keyword evidence="3" id="KW-1185">Reference proteome</keyword>
<accession>A0ABU1K5Z5</accession>
<comment type="caution">
    <text evidence="2">The sequence shown here is derived from an EMBL/GenBank/DDBJ whole genome shotgun (WGS) entry which is preliminary data.</text>
</comment>
<keyword evidence="1" id="KW-1133">Transmembrane helix</keyword>
<dbReference type="RefSeq" id="WP_309728029.1">
    <property type="nucleotide sequence ID" value="NZ_JAVDQA010000004.1"/>
</dbReference>
<reference evidence="2 3" key="1">
    <citation type="submission" date="2023-07" db="EMBL/GenBank/DDBJ databases">
        <title>Genomic Encyclopedia of Type Strains, Phase IV (KMG-IV): sequencing the most valuable type-strain genomes for metagenomic binning, comparative biology and taxonomic classification.</title>
        <authorList>
            <person name="Goeker M."/>
        </authorList>
    </citation>
    <scope>NUCLEOTIDE SEQUENCE [LARGE SCALE GENOMIC DNA]</scope>
    <source>
        <strain evidence="2 3">DSM 102814</strain>
    </source>
</reference>
<sequence>MSSKYRLLFKGLLFDGIGMISMAIPVIGPFLDIIWAPVATKQMQNMYPNKQGKIASVIVFMEEILPWTDVVPTFTLMWVYSYIIKQKSAQKSTSTL</sequence>
<keyword evidence="1" id="KW-0812">Transmembrane</keyword>
<feature type="transmembrane region" description="Helical" evidence="1">
    <location>
        <begin position="64"/>
        <end position="84"/>
    </location>
</feature>
<dbReference type="Proteomes" id="UP001257659">
    <property type="component" value="Unassembled WGS sequence"/>
</dbReference>
<gene>
    <name evidence="2" type="ORF">GGR31_001683</name>
</gene>
<evidence type="ECO:0000313" key="3">
    <source>
        <dbReference type="Proteomes" id="UP001257659"/>
    </source>
</evidence>
<feature type="transmembrane region" description="Helical" evidence="1">
    <location>
        <begin position="12"/>
        <end position="36"/>
    </location>
</feature>
<name>A0ABU1K5Z5_9FLAO</name>
<keyword evidence="1" id="KW-0472">Membrane</keyword>
<proteinExistence type="predicted"/>
<organism evidence="2 3">
    <name type="scientific">Mesonia maritima</name>
    <dbReference type="NCBI Taxonomy" id="1793873"/>
    <lineage>
        <taxon>Bacteria</taxon>
        <taxon>Pseudomonadati</taxon>
        <taxon>Bacteroidota</taxon>
        <taxon>Flavobacteriia</taxon>
        <taxon>Flavobacteriales</taxon>
        <taxon>Flavobacteriaceae</taxon>
        <taxon>Mesonia</taxon>
    </lineage>
</organism>
<dbReference type="EMBL" id="JAVDQA010000004">
    <property type="protein sequence ID" value="MDR6301036.1"/>
    <property type="molecule type" value="Genomic_DNA"/>
</dbReference>
<evidence type="ECO:0000313" key="2">
    <source>
        <dbReference type="EMBL" id="MDR6301036.1"/>
    </source>
</evidence>
<protein>
    <submittedName>
        <fullName evidence="2">Uncharacterized protein</fullName>
    </submittedName>
</protein>
<evidence type="ECO:0000256" key="1">
    <source>
        <dbReference type="SAM" id="Phobius"/>
    </source>
</evidence>